<evidence type="ECO:0000256" key="10">
    <source>
        <dbReference type="ARBA" id="ARBA00023136"/>
    </source>
</evidence>
<proteinExistence type="inferred from homology"/>
<dbReference type="InterPro" id="IPR003593">
    <property type="entry name" value="AAA+_ATPase"/>
</dbReference>
<evidence type="ECO:0000256" key="6">
    <source>
        <dbReference type="ARBA" id="ARBA00022741"/>
    </source>
</evidence>
<comment type="subcellular location">
    <subcellularLocation>
        <location evidence="1">Membrane</location>
        <topology evidence="1">Multi-pass membrane protein</topology>
    </subcellularLocation>
</comment>
<dbReference type="PANTHER" id="PTHR24223">
    <property type="entry name" value="ATP-BINDING CASSETTE SUB-FAMILY C"/>
    <property type="match status" value="1"/>
</dbReference>
<evidence type="ECO:0000256" key="5">
    <source>
        <dbReference type="ARBA" id="ARBA00022737"/>
    </source>
</evidence>
<dbReference type="Proteomes" id="UP001222027">
    <property type="component" value="Unassembled WGS sequence"/>
</dbReference>
<dbReference type="SUPFAM" id="SSF90123">
    <property type="entry name" value="ABC transporter transmembrane region"/>
    <property type="match status" value="1"/>
</dbReference>
<dbReference type="FunFam" id="3.40.50.300:FF:000169">
    <property type="entry name" value="ABC transporter C family member 3"/>
    <property type="match status" value="1"/>
</dbReference>
<evidence type="ECO:0000259" key="13">
    <source>
        <dbReference type="PROSITE" id="PS50929"/>
    </source>
</evidence>
<dbReference type="CDD" id="cd18580">
    <property type="entry name" value="ABC_6TM_ABCC_D2"/>
    <property type="match status" value="1"/>
</dbReference>
<evidence type="ECO:0000256" key="7">
    <source>
        <dbReference type="ARBA" id="ARBA00022840"/>
    </source>
</evidence>
<keyword evidence="4 11" id="KW-0812">Transmembrane</keyword>
<evidence type="ECO:0008006" key="16">
    <source>
        <dbReference type="Google" id="ProtNLM"/>
    </source>
</evidence>
<keyword evidence="8" id="KW-1278">Translocase</keyword>
<keyword evidence="3" id="KW-0813">Transport</keyword>
<evidence type="ECO:0000256" key="3">
    <source>
        <dbReference type="ARBA" id="ARBA00022448"/>
    </source>
</evidence>
<evidence type="ECO:0000256" key="11">
    <source>
        <dbReference type="SAM" id="Phobius"/>
    </source>
</evidence>
<dbReference type="InterPro" id="IPR011527">
    <property type="entry name" value="ABC1_TM_dom"/>
</dbReference>
<dbReference type="PROSITE" id="PS50929">
    <property type="entry name" value="ABC_TM1F"/>
    <property type="match status" value="1"/>
</dbReference>
<dbReference type="GO" id="GO:0140359">
    <property type="term" value="F:ABC-type transporter activity"/>
    <property type="evidence" value="ECO:0007669"/>
    <property type="project" value="InterPro"/>
</dbReference>
<feature type="transmembrane region" description="Helical" evidence="11">
    <location>
        <begin position="119"/>
        <end position="139"/>
    </location>
</feature>
<dbReference type="Pfam" id="PF00664">
    <property type="entry name" value="ABC_membrane"/>
    <property type="match status" value="1"/>
</dbReference>
<evidence type="ECO:0000313" key="15">
    <source>
        <dbReference type="Proteomes" id="UP001222027"/>
    </source>
</evidence>
<dbReference type="InterPro" id="IPR044726">
    <property type="entry name" value="ABCC_6TM_D2"/>
</dbReference>
<dbReference type="EMBL" id="JAQQAF010000008">
    <property type="protein sequence ID" value="KAJ8467815.1"/>
    <property type="molecule type" value="Genomic_DNA"/>
</dbReference>
<dbReference type="FunFam" id="1.20.1560.10:FF:000002">
    <property type="entry name" value="ABC transporter C family member 5"/>
    <property type="match status" value="1"/>
</dbReference>
<dbReference type="InterPro" id="IPR027417">
    <property type="entry name" value="P-loop_NTPase"/>
</dbReference>
<dbReference type="SUPFAM" id="SSF52540">
    <property type="entry name" value="P-loop containing nucleoside triphosphate hydrolases"/>
    <property type="match status" value="1"/>
</dbReference>
<comment type="caution">
    <text evidence="14">The sequence shown here is derived from an EMBL/GenBank/DDBJ whole genome shotgun (WGS) entry which is preliminary data.</text>
</comment>
<dbReference type="InterPro" id="IPR050173">
    <property type="entry name" value="ABC_transporter_C-like"/>
</dbReference>
<reference evidence="14 15" key="1">
    <citation type="submission" date="2022-12" db="EMBL/GenBank/DDBJ databases">
        <title>Chromosome-scale assembly of the Ensete ventricosum genome.</title>
        <authorList>
            <person name="Dussert Y."/>
            <person name="Stocks J."/>
            <person name="Wendawek A."/>
            <person name="Woldeyes F."/>
            <person name="Nichols R.A."/>
            <person name="Borrell J.S."/>
        </authorList>
    </citation>
    <scope>NUCLEOTIDE SEQUENCE [LARGE SCALE GENOMIC DNA]</scope>
    <source>
        <strain evidence="15">cv. Maze</strain>
        <tissue evidence="14">Seeds</tissue>
    </source>
</reference>
<dbReference type="Gene3D" id="3.40.50.300">
    <property type="entry name" value="P-loop containing nucleotide triphosphate hydrolases"/>
    <property type="match status" value="1"/>
</dbReference>
<keyword evidence="7" id="KW-0067">ATP-binding</keyword>
<feature type="domain" description="ABC transmembrane type-1" evidence="13">
    <location>
        <begin position="1"/>
        <end position="187"/>
    </location>
</feature>
<name>A0AAV8Q8T1_ENSVE</name>
<comment type="similarity">
    <text evidence="2">Belongs to the ABC transporter superfamily. ABCC family. Conjugate transporter (TC 3.A.1.208) subfamily.</text>
</comment>
<accession>A0AAV8Q8T1</accession>
<evidence type="ECO:0000256" key="1">
    <source>
        <dbReference type="ARBA" id="ARBA00004141"/>
    </source>
</evidence>
<dbReference type="InterPro" id="IPR036640">
    <property type="entry name" value="ABC1_TM_sf"/>
</dbReference>
<dbReference type="Gene3D" id="1.20.1560.10">
    <property type="entry name" value="ABC transporter type 1, transmembrane domain"/>
    <property type="match status" value="1"/>
</dbReference>
<evidence type="ECO:0000256" key="9">
    <source>
        <dbReference type="ARBA" id="ARBA00022989"/>
    </source>
</evidence>
<feature type="transmembrane region" description="Helical" evidence="11">
    <location>
        <begin position="51"/>
        <end position="69"/>
    </location>
</feature>
<evidence type="ECO:0000313" key="14">
    <source>
        <dbReference type="EMBL" id="KAJ8467815.1"/>
    </source>
</evidence>
<keyword evidence="5" id="KW-0677">Repeat</keyword>
<dbReference type="InterPro" id="IPR003439">
    <property type="entry name" value="ABC_transporter-like_ATP-bd"/>
</dbReference>
<dbReference type="GO" id="GO:0005524">
    <property type="term" value="F:ATP binding"/>
    <property type="evidence" value="ECO:0007669"/>
    <property type="project" value="UniProtKB-KW"/>
</dbReference>
<dbReference type="GO" id="GO:0016887">
    <property type="term" value="F:ATP hydrolysis activity"/>
    <property type="evidence" value="ECO:0007669"/>
    <property type="project" value="InterPro"/>
</dbReference>
<dbReference type="GO" id="GO:0016020">
    <property type="term" value="C:membrane"/>
    <property type="evidence" value="ECO:0007669"/>
    <property type="project" value="UniProtKB-SubCell"/>
</dbReference>
<gene>
    <name evidence="14" type="ORF">OPV22_030367</name>
</gene>
<evidence type="ECO:0000259" key="12">
    <source>
        <dbReference type="PROSITE" id="PS50893"/>
    </source>
</evidence>
<evidence type="ECO:0000256" key="8">
    <source>
        <dbReference type="ARBA" id="ARBA00022967"/>
    </source>
</evidence>
<dbReference type="AlphaFoldDB" id="A0AAV8Q8T1"/>
<organism evidence="14 15">
    <name type="scientific">Ensete ventricosum</name>
    <name type="common">Abyssinian banana</name>
    <name type="synonym">Musa ensete</name>
    <dbReference type="NCBI Taxonomy" id="4639"/>
    <lineage>
        <taxon>Eukaryota</taxon>
        <taxon>Viridiplantae</taxon>
        <taxon>Streptophyta</taxon>
        <taxon>Embryophyta</taxon>
        <taxon>Tracheophyta</taxon>
        <taxon>Spermatophyta</taxon>
        <taxon>Magnoliopsida</taxon>
        <taxon>Liliopsida</taxon>
        <taxon>Zingiberales</taxon>
        <taxon>Musaceae</taxon>
        <taxon>Ensete</taxon>
    </lineage>
</organism>
<feature type="domain" description="ABC transporter" evidence="12">
    <location>
        <begin position="234"/>
        <end position="468"/>
    </location>
</feature>
<evidence type="ECO:0000256" key="2">
    <source>
        <dbReference type="ARBA" id="ARBA00009726"/>
    </source>
</evidence>
<sequence>MSFFDSTPAGRILNRVSVDQSVVDLDIPFRLGGFASTTIQLLGIVGVMTKVTWQVLLLFLPMAMACLWMQKYYMASSRELVRIVSIQKSPVIHLFGESIAGAATIRGFRQEKRFMKRNLYLLDCFTRPFFCSIAAIEWLCLRMELLSTFAFAVCMALLVSFPHGSIDPSMAGLAVTYGLNLNARLSRWILSFCKLENKIISIERIHQYCQIPSEAPAVVEDCRSTSSWPETGKIELVDLKVRYKDTLPLVLHGITCTFPGGKKVGIVGRTGSGKSTLIQALFRLIEPAEGKIIIDNIDISTIGLHDLRSRLSIIPQDPTLFEGTIRGNLDPLEEHSDHEIWQALEKCQLGEVIHHKPQKLDAPVLENGDNWSVGQRQLVSLGRALLKQARILVLDEATASVDTATDNLIQKIIRREFKDCTVCTIAHRIPTVIDSDLVLVLSDGRVTEFDSPHQLLEDKSSMFLRLVSEYSTRSSNVQDG</sequence>
<protein>
    <recommendedName>
        <fullName evidence="16">ABC transporter domain-containing protein</fullName>
    </recommendedName>
</protein>
<evidence type="ECO:0000256" key="4">
    <source>
        <dbReference type="ARBA" id="ARBA00022692"/>
    </source>
</evidence>
<dbReference type="Pfam" id="PF00005">
    <property type="entry name" value="ABC_tran"/>
    <property type="match status" value="1"/>
</dbReference>
<keyword evidence="6" id="KW-0547">Nucleotide-binding</keyword>
<keyword evidence="10 11" id="KW-0472">Membrane</keyword>
<dbReference type="SMART" id="SM00382">
    <property type="entry name" value="AAA"/>
    <property type="match status" value="1"/>
</dbReference>
<dbReference type="CDD" id="cd03244">
    <property type="entry name" value="ABCC_MRP_domain2"/>
    <property type="match status" value="1"/>
</dbReference>
<dbReference type="PROSITE" id="PS50893">
    <property type="entry name" value="ABC_TRANSPORTER_2"/>
    <property type="match status" value="1"/>
</dbReference>
<dbReference type="PANTHER" id="PTHR24223:SF189">
    <property type="entry name" value="ABC TRANSPORTER C FAMILY MEMBER 5"/>
    <property type="match status" value="1"/>
</dbReference>
<keyword evidence="9 11" id="KW-1133">Transmembrane helix</keyword>
<keyword evidence="15" id="KW-1185">Reference proteome</keyword>